<dbReference type="OrthoDB" id="9931396at2"/>
<gene>
    <name evidence="2" type="ORF">GF068_10700</name>
</gene>
<proteinExistence type="predicted"/>
<evidence type="ECO:0000313" key="2">
    <source>
        <dbReference type="EMBL" id="MRG92395.1"/>
    </source>
</evidence>
<dbReference type="RefSeq" id="WP_153819280.1">
    <property type="nucleotide sequence ID" value="NZ_WJIE01000003.1"/>
</dbReference>
<keyword evidence="3" id="KW-1185">Reference proteome</keyword>
<accession>A0A6N7PQB2</accession>
<comment type="caution">
    <text evidence="2">The sequence shown here is derived from an EMBL/GenBank/DDBJ whole genome shotgun (WGS) entry which is preliminary data.</text>
</comment>
<organism evidence="2 3">
    <name type="scientific">Polyangium spumosum</name>
    <dbReference type="NCBI Taxonomy" id="889282"/>
    <lineage>
        <taxon>Bacteria</taxon>
        <taxon>Pseudomonadati</taxon>
        <taxon>Myxococcota</taxon>
        <taxon>Polyangia</taxon>
        <taxon>Polyangiales</taxon>
        <taxon>Polyangiaceae</taxon>
        <taxon>Polyangium</taxon>
    </lineage>
</organism>
<sequence length="71" mass="7647">MTTARDLARDEADEPASKSGVQATHPLVAAVACAPLDPVTDEEFESLQWILRTADDWIGHEEFVADLGIGP</sequence>
<evidence type="ECO:0000313" key="3">
    <source>
        <dbReference type="Proteomes" id="UP000440224"/>
    </source>
</evidence>
<name>A0A6N7PQB2_9BACT</name>
<protein>
    <submittedName>
        <fullName evidence="2">Uncharacterized protein</fullName>
    </submittedName>
</protein>
<dbReference type="EMBL" id="WJIE01000003">
    <property type="protein sequence ID" value="MRG92395.1"/>
    <property type="molecule type" value="Genomic_DNA"/>
</dbReference>
<dbReference type="Proteomes" id="UP000440224">
    <property type="component" value="Unassembled WGS sequence"/>
</dbReference>
<feature type="compositionally biased region" description="Basic and acidic residues" evidence="1">
    <location>
        <begin position="1"/>
        <end position="10"/>
    </location>
</feature>
<evidence type="ECO:0000256" key="1">
    <source>
        <dbReference type="SAM" id="MobiDB-lite"/>
    </source>
</evidence>
<dbReference type="PROSITE" id="PS51257">
    <property type="entry name" value="PROKAR_LIPOPROTEIN"/>
    <property type="match status" value="1"/>
</dbReference>
<reference evidence="2 3" key="1">
    <citation type="submission" date="2019-10" db="EMBL/GenBank/DDBJ databases">
        <title>A soil myxobacterium in the family Polyangiaceae.</title>
        <authorList>
            <person name="Li Y."/>
            <person name="Wang J."/>
        </authorList>
    </citation>
    <scope>NUCLEOTIDE SEQUENCE [LARGE SCALE GENOMIC DNA]</scope>
    <source>
        <strain evidence="2 3">DSM 14734</strain>
    </source>
</reference>
<dbReference type="AlphaFoldDB" id="A0A6N7PQB2"/>
<feature type="region of interest" description="Disordered" evidence="1">
    <location>
        <begin position="1"/>
        <end position="23"/>
    </location>
</feature>